<name>A0ABZ0UTT8_9RICK</name>
<gene>
    <name evidence="1" type="ORF">Trichorick_01371</name>
</gene>
<evidence type="ECO:0000313" key="1">
    <source>
        <dbReference type="EMBL" id="WPY01458.1"/>
    </source>
</evidence>
<evidence type="ECO:0000313" key="2">
    <source>
        <dbReference type="Proteomes" id="UP001326613"/>
    </source>
</evidence>
<accession>A0ABZ0UTT8</accession>
<dbReference type="RefSeq" id="WP_323738230.1">
    <property type="nucleotide sequence ID" value="NZ_CP112932.1"/>
</dbReference>
<reference evidence="1 2" key="1">
    <citation type="submission" date="2022-10" db="EMBL/GenBank/DDBJ databases">
        <title>Host association and intracellularity evolved multiple times independently in the Rickettsiales.</title>
        <authorList>
            <person name="Castelli M."/>
            <person name="Nardi T."/>
            <person name="Gammuto L."/>
            <person name="Bellinzona G."/>
            <person name="Sabaneyeva E."/>
            <person name="Potekhin A."/>
            <person name="Serra V."/>
            <person name="Petroni G."/>
            <person name="Sassera D."/>
        </authorList>
    </citation>
    <scope>NUCLEOTIDE SEQUENCE [LARGE SCALE GENOMIC DNA]</scope>
    <source>
        <strain evidence="1 2">Kr 154-4</strain>
    </source>
</reference>
<dbReference type="Proteomes" id="UP001326613">
    <property type="component" value="Chromosome"/>
</dbReference>
<keyword evidence="2" id="KW-1185">Reference proteome</keyword>
<proteinExistence type="predicted"/>
<sequence length="48" mass="5287">MSSKNAILLGLDGDGNKLYSNAHQNILLIAPHGAGKKVWEYILLFQAY</sequence>
<organism evidence="1 2">
    <name type="scientific">Candidatus Trichorickettsia mobilis</name>
    <dbReference type="NCBI Taxonomy" id="1346319"/>
    <lineage>
        <taxon>Bacteria</taxon>
        <taxon>Pseudomonadati</taxon>
        <taxon>Pseudomonadota</taxon>
        <taxon>Alphaproteobacteria</taxon>
        <taxon>Rickettsiales</taxon>
        <taxon>Rickettsiaceae</taxon>
        <taxon>Rickettsieae</taxon>
        <taxon>Candidatus Trichorickettsia</taxon>
    </lineage>
</organism>
<dbReference type="EMBL" id="CP112932">
    <property type="protein sequence ID" value="WPY01458.1"/>
    <property type="molecule type" value="Genomic_DNA"/>
</dbReference>
<protein>
    <submittedName>
        <fullName evidence="1">VirD4 domain-containing protein</fullName>
    </submittedName>
</protein>